<sequence>MPTPMDIDGTGEEDRHSKVVTPAKRDHGCTNIETLTDKINQITISQLAKEQQKKESTEVHQHYQITQFHS</sequence>
<dbReference type="Proteomes" id="UP001146120">
    <property type="component" value="Unassembled WGS sequence"/>
</dbReference>
<protein>
    <submittedName>
        <fullName evidence="2">Uncharacterized protein</fullName>
    </submittedName>
</protein>
<name>A0AAV2Z820_9STRA</name>
<proteinExistence type="predicted"/>
<comment type="caution">
    <text evidence="2">The sequence shown here is derived from an EMBL/GenBank/DDBJ whole genome shotgun (WGS) entry which is preliminary data.</text>
</comment>
<keyword evidence="3" id="KW-1185">Reference proteome</keyword>
<evidence type="ECO:0000313" key="3">
    <source>
        <dbReference type="Proteomes" id="UP001146120"/>
    </source>
</evidence>
<gene>
    <name evidence="2" type="ORF">N0F65_010335</name>
</gene>
<dbReference type="EMBL" id="DAKRPA010000043">
    <property type="protein sequence ID" value="DBA01684.1"/>
    <property type="molecule type" value="Genomic_DNA"/>
</dbReference>
<dbReference type="AlphaFoldDB" id="A0AAV2Z820"/>
<accession>A0AAV2Z820</accession>
<reference evidence="2" key="1">
    <citation type="submission" date="2022-11" db="EMBL/GenBank/DDBJ databases">
        <authorList>
            <person name="Morgan W.R."/>
            <person name="Tartar A."/>
        </authorList>
    </citation>
    <scope>NUCLEOTIDE SEQUENCE</scope>
    <source>
        <strain evidence="2">ARSEF 373</strain>
    </source>
</reference>
<feature type="compositionally biased region" description="Basic and acidic residues" evidence="1">
    <location>
        <begin position="12"/>
        <end position="22"/>
    </location>
</feature>
<evidence type="ECO:0000313" key="2">
    <source>
        <dbReference type="EMBL" id="DBA01684.1"/>
    </source>
</evidence>
<feature type="region of interest" description="Disordered" evidence="1">
    <location>
        <begin position="1"/>
        <end position="22"/>
    </location>
</feature>
<reference evidence="2" key="2">
    <citation type="journal article" date="2023" name="Microbiol Resour">
        <title>Decontamination and Annotation of the Draft Genome Sequence of the Oomycete Lagenidium giganteum ARSEF 373.</title>
        <authorList>
            <person name="Morgan W.R."/>
            <person name="Tartar A."/>
        </authorList>
    </citation>
    <scope>NUCLEOTIDE SEQUENCE</scope>
    <source>
        <strain evidence="2">ARSEF 373</strain>
    </source>
</reference>
<evidence type="ECO:0000256" key="1">
    <source>
        <dbReference type="SAM" id="MobiDB-lite"/>
    </source>
</evidence>
<organism evidence="2 3">
    <name type="scientific">Lagenidium giganteum</name>
    <dbReference type="NCBI Taxonomy" id="4803"/>
    <lineage>
        <taxon>Eukaryota</taxon>
        <taxon>Sar</taxon>
        <taxon>Stramenopiles</taxon>
        <taxon>Oomycota</taxon>
        <taxon>Peronosporomycetes</taxon>
        <taxon>Pythiales</taxon>
        <taxon>Pythiaceae</taxon>
    </lineage>
</organism>